<gene>
    <name evidence="2" type="ORF">AWW68_07505</name>
</gene>
<dbReference type="Proteomes" id="UP000075606">
    <property type="component" value="Unassembled WGS sequence"/>
</dbReference>
<keyword evidence="3" id="KW-1185">Reference proteome</keyword>
<keyword evidence="1" id="KW-1133">Transmembrane helix</keyword>
<feature type="transmembrane region" description="Helical" evidence="1">
    <location>
        <begin position="159"/>
        <end position="176"/>
    </location>
</feature>
<name>A0A150XAC5_9BACT</name>
<sequence>MRKTKHQFRILKLIFNNIDKNFFAFFCLIIFCTFLYQEIGQDKPETDDDLHEVQGLIQDYEFKHIRGFRGTKRINNIWLNNYDCTFKIKADFLSLFDKNDFIRDFKKGDQLTLEIPKYDLKHLEKPGNTFFIYSIKSSKRAYLKDGDTLMKEIESSYTNILYACISLLAGVISILIKRYHPQIIRKS</sequence>
<proteinExistence type="predicted"/>
<reference evidence="2 3" key="1">
    <citation type="submission" date="2016-01" db="EMBL/GenBank/DDBJ databases">
        <title>Genome sequencing of Roseivirga spongicola UST030701-084.</title>
        <authorList>
            <person name="Selvaratnam C."/>
            <person name="Thevarajoo S."/>
            <person name="Goh K.M."/>
            <person name="Ee R."/>
            <person name="Chan K.-G."/>
            <person name="Chong C.S."/>
        </authorList>
    </citation>
    <scope>NUCLEOTIDE SEQUENCE [LARGE SCALE GENOMIC DNA]</scope>
    <source>
        <strain evidence="2 3">UST030701-084</strain>
    </source>
</reference>
<feature type="transmembrane region" description="Helical" evidence="1">
    <location>
        <begin position="21"/>
        <end position="39"/>
    </location>
</feature>
<evidence type="ECO:0000256" key="1">
    <source>
        <dbReference type="SAM" id="Phobius"/>
    </source>
</evidence>
<organism evidence="2 3">
    <name type="scientific">Roseivirga spongicola</name>
    <dbReference type="NCBI Taxonomy" id="333140"/>
    <lineage>
        <taxon>Bacteria</taxon>
        <taxon>Pseudomonadati</taxon>
        <taxon>Bacteroidota</taxon>
        <taxon>Cytophagia</taxon>
        <taxon>Cytophagales</taxon>
        <taxon>Roseivirgaceae</taxon>
        <taxon>Roseivirga</taxon>
    </lineage>
</organism>
<keyword evidence="1" id="KW-0812">Transmembrane</keyword>
<dbReference type="STRING" id="333140.AWW68_07505"/>
<protein>
    <submittedName>
        <fullName evidence="2">Uncharacterized protein</fullName>
    </submittedName>
</protein>
<dbReference type="EMBL" id="LRPC01000012">
    <property type="protein sequence ID" value="KYG75671.1"/>
    <property type="molecule type" value="Genomic_DNA"/>
</dbReference>
<evidence type="ECO:0000313" key="3">
    <source>
        <dbReference type="Proteomes" id="UP000075606"/>
    </source>
</evidence>
<evidence type="ECO:0000313" key="2">
    <source>
        <dbReference type="EMBL" id="KYG75671.1"/>
    </source>
</evidence>
<keyword evidence="1" id="KW-0472">Membrane</keyword>
<dbReference type="RefSeq" id="WP_068219340.1">
    <property type="nucleotide sequence ID" value="NZ_LRPC01000012.1"/>
</dbReference>
<comment type="caution">
    <text evidence="2">The sequence shown here is derived from an EMBL/GenBank/DDBJ whole genome shotgun (WGS) entry which is preliminary data.</text>
</comment>
<dbReference type="OrthoDB" id="1493595at2"/>
<accession>A0A150XAC5</accession>
<dbReference type="AlphaFoldDB" id="A0A150XAC5"/>